<dbReference type="STRING" id="1094619.G4Z6S1"/>
<dbReference type="InParanoid" id="G4Z6S1"/>
<evidence type="ECO:0000313" key="2">
    <source>
        <dbReference type="EMBL" id="EGZ20337.1"/>
    </source>
</evidence>
<protein>
    <recommendedName>
        <fullName evidence="1">DDE-1 domain-containing protein</fullName>
    </recommendedName>
</protein>
<dbReference type="SMR" id="G4Z6S1"/>
<keyword evidence="3" id="KW-1185">Reference proteome</keyword>
<dbReference type="EMBL" id="JH159153">
    <property type="protein sequence ID" value="EGZ20337.1"/>
    <property type="molecule type" value="Genomic_DNA"/>
</dbReference>
<name>G4Z6S1_PHYSP</name>
<sequence length="399" mass="45147">MAEKQEVVTWIEKHGNTLAKAADHFQNELGWKVSAAQIRYWWKQKDSIKNSPVSNLRLKGAGAKPRLAEVEDMIFDQVLFLRSEKKKVSRSMIADLGKQLAQSELRDDSFVGSNKYDVLTDRAVRFMEFLTPRIDTLSLEHTVLMDETAVYFEDPRRQTIDATGARHVVLKSTGCASMRVTAVLAVSASGRARQDGEIEKIGNAYVAYQKRAWVDSQLPIKWLDLVFPPVLDAATSGKAMVWDSMRAHTSKLVKAQFAKKNIEMFVIPGGLTPYVQAGDIGIYKSFKDKLSAIIDEWKNSDRVLYTKGGNPKQPPVADVVEWVQTTWKAVPGDVVRRSVAAAGFSPWFEDWYISRHDVYGDLFCRKWLTRDETSEGDEVEDELLENLDEFTIWDSEASV</sequence>
<dbReference type="AlphaFoldDB" id="G4Z6S1"/>
<dbReference type="OMA" id="RVEINDY"/>
<dbReference type="RefSeq" id="XP_009523054.1">
    <property type="nucleotide sequence ID" value="XM_009524759.1"/>
</dbReference>
<evidence type="ECO:0000313" key="3">
    <source>
        <dbReference type="Proteomes" id="UP000002640"/>
    </source>
</evidence>
<dbReference type="GeneID" id="20637532"/>
<dbReference type="KEGG" id="psoj:PHYSODRAFT_245876"/>
<organism evidence="2 3">
    <name type="scientific">Phytophthora sojae (strain P6497)</name>
    <name type="common">Soybean stem and root rot agent</name>
    <name type="synonym">Phytophthora megasperma f. sp. glycines</name>
    <dbReference type="NCBI Taxonomy" id="1094619"/>
    <lineage>
        <taxon>Eukaryota</taxon>
        <taxon>Sar</taxon>
        <taxon>Stramenopiles</taxon>
        <taxon>Oomycota</taxon>
        <taxon>Peronosporomycetes</taxon>
        <taxon>Peronosporales</taxon>
        <taxon>Peronosporaceae</taxon>
        <taxon>Phytophthora</taxon>
    </lineage>
</organism>
<dbReference type="Proteomes" id="UP000002640">
    <property type="component" value="Unassembled WGS sequence"/>
</dbReference>
<reference evidence="2 3" key="1">
    <citation type="journal article" date="2006" name="Science">
        <title>Phytophthora genome sequences uncover evolutionary origins and mechanisms of pathogenesis.</title>
        <authorList>
            <person name="Tyler B.M."/>
            <person name="Tripathy S."/>
            <person name="Zhang X."/>
            <person name="Dehal P."/>
            <person name="Jiang R.H."/>
            <person name="Aerts A."/>
            <person name="Arredondo F.D."/>
            <person name="Baxter L."/>
            <person name="Bensasson D."/>
            <person name="Beynon J.L."/>
            <person name="Chapman J."/>
            <person name="Damasceno C.M."/>
            <person name="Dorrance A.E."/>
            <person name="Dou D."/>
            <person name="Dickerman A.W."/>
            <person name="Dubchak I.L."/>
            <person name="Garbelotto M."/>
            <person name="Gijzen M."/>
            <person name="Gordon S.G."/>
            <person name="Govers F."/>
            <person name="Grunwald N.J."/>
            <person name="Huang W."/>
            <person name="Ivors K.L."/>
            <person name="Jones R.W."/>
            <person name="Kamoun S."/>
            <person name="Krampis K."/>
            <person name="Lamour K.H."/>
            <person name="Lee M.K."/>
            <person name="McDonald W.H."/>
            <person name="Medina M."/>
            <person name="Meijer H.J."/>
            <person name="Nordberg E.K."/>
            <person name="Maclean D.J."/>
            <person name="Ospina-Giraldo M.D."/>
            <person name="Morris P.F."/>
            <person name="Phuntumart V."/>
            <person name="Putnam N.H."/>
            <person name="Rash S."/>
            <person name="Rose J.K."/>
            <person name="Sakihama Y."/>
            <person name="Salamov A.A."/>
            <person name="Savidor A."/>
            <person name="Scheuring C.F."/>
            <person name="Smith B.M."/>
            <person name="Sobral B.W."/>
            <person name="Terry A."/>
            <person name="Torto-Alalibo T.A."/>
            <person name="Win J."/>
            <person name="Xu Z."/>
            <person name="Zhang H."/>
            <person name="Grigoriev I.V."/>
            <person name="Rokhsar D.S."/>
            <person name="Boore J.L."/>
        </authorList>
    </citation>
    <scope>NUCLEOTIDE SEQUENCE [LARGE SCALE GENOMIC DNA]</scope>
    <source>
        <strain evidence="2 3">P6497</strain>
    </source>
</reference>
<feature type="domain" description="DDE-1" evidence="1">
    <location>
        <begin position="195"/>
        <end position="335"/>
    </location>
</feature>
<dbReference type="GO" id="GO:0003676">
    <property type="term" value="F:nucleic acid binding"/>
    <property type="evidence" value="ECO:0007669"/>
    <property type="project" value="InterPro"/>
</dbReference>
<proteinExistence type="predicted"/>
<dbReference type="Pfam" id="PF03184">
    <property type="entry name" value="DDE_1"/>
    <property type="match status" value="1"/>
</dbReference>
<evidence type="ECO:0000259" key="1">
    <source>
        <dbReference type="Pfam" id="PF03184"/>
    </source>
</evidence>
<dbReference type="InterPro" id="IPR004875">
    <property type="entry name" value="DDE_SF_endonuclease_dom"/>
</dbReference>
<gene>
    <name evidence="2" type="ORF">PHYSODRAFT_245876</name>
</gene>
<accession>G4Z6S1</accession>